<reference evidence="1" key="1">
    <citation type="submission" date="2023-08" db="EMBL/GenBank/DDBJ databases">
        <authorList>
            <person name="Audoor S."/>
            <person name="Bilcke G."/>
        </authorList>
    </citation>
    <scope>NUCLEOTIDE SEQUENCE</scope>
</reference>
<evidence type="ECO:0000313" key="1">
    <source>
        <dbReference type="EMBL" id="CAJ1933577.1"/>
    </source>
</evidence>
<evidence type="ECO:0000313" key="2">
    <source>
        <dbReference type="Proteomes" id="UP001295423"/>
    </source>
</evidence>
<protein>
    <submittedName>
        <fullName evidence="1">Uncharacterized protein</fullName>
    </submittedName>
</protein>
<comment type="caution">
    <text evidence="1">The sequence shown here is derived from an EMBL/GenBank/DDBJ whole genome shotgun (WGS) entry which is preliminary data.</text>
</comment>
<sequence>MIITTDESSIARDTDRKALRIDRRKRMGSFTSVALMDGHEHQNWKQKLSNGAGHLWQKNKVAITSAIAAGAGSAAGSTVASFFASSALISGFISATVSSSASIAASSVAAKAAAAAREQIGKKTDSANWKTALPSRIIWEEYHDVMPYF</sequence>
<name>A0AAD2CGP4_9STRA</name>
<keyword evidence="2" id="KW-1185">Reference proteome</keyword>
<dbReference type="AlphaFoldDB" id="A0AAD2CGP4"/>
<dbReference type="EMBL" id="CAKOGP040000280">
    <property type="protein sequence ID" value="CAJ1933577.1"/>
    <property type="molecule type" value="Genomic_DNA"/>
</dbReference>
<proteinExistence type="predicted"/>
<organism evidence="1 2">
    <name type="scientific">Cylindrotheca closterium</name>
    <dbReference type="NCBI Taxonomy" id="2856"/>
    <lineage>
        <taxon>Eukaryota</taxon>
        <taxon>Sar</taxon>
        <taxon>Stramenopiles</taxon>
        <taxon>Ochrophyta</taxon>
        <taxon>Bacillariophyta</taxon>
        <taxon>Bacillariophyceae</taxon>
        <taxon>Bacillariophycidae</taxon>
        <taxon>Bacillariales</taxon>
        <taxon>Bacillariaceae</taxon>
        <taxon>Cylindrotheca</taxon>
    </lineage>
</organism>
<accession>A0AAD2CGP4</accession>
<gene>
    <name evidence="1" type="ORF">CYCCA115_LOCUS3369</name>
</gene>
<dbReference type="Proteomes" id="UP001295423">
    <property type="component" value="Unassembled WGS sequence"/>
</dbReference>